<reference evidence="1" key="1">
    <citation type="journal article" date="2021" name="Microb. Physiol.">
        <title>Proteogenomic Insights into the Physiology of Marine, Sulfate-Reducing, Filamentous Desulfonema limicola and Desulfonema magnum.</title>
        <authorList>
            <person name="Schnaars V."/>
            <person name="Wohlbrand L."/>
            <person name="Scheve S."/>
            <person name="Hinrichs C."/>
            <person name="Reinhardt R."/>
            <person name="Rabus R."/>
        </authorList>
    </citation>
    <scope>NUCLEOTIDE SEQUENCE</scope>
    <source>
        <strain evidence="1">4be13</strain>
    </source>
</reference>
<sequence length="89" mass="10339">MKFYEIQRRKAVKRIWVPTLVFFCVLLFWVTAAVFAGANKTTIYFYSSESNINNFKSLKIEFDSYLSSFGNYELGAALLGRVENSIIYK</sequence>
<gene>
    <name evidence="1" type="ORF">dnm_033120</name>
</gene>
<dbReference type="Proteomes" id="UP000663722">
    <property type="component" value="Chromosome"/>
</dbReference>
<proteinExistence type="predicted"/>
<dbReference type="KEGG" id="dmm:dnm_033120"/>
<name>A0A975GN18_9BACT</name>
<protein>
    <submittedName>
        <fullName evidence="1">Uncharacterized protein</fullName>
    </submittedName>
</protein>
<evidence type="ECO:0000313" key="2">
    <source>
        <dbReference type="Proteomes" id="UP000663722"/>
    </source>
</evidence>
<evidence type="ECO:0000313" key="1">
    <source>
        <dbReference type="EMBL" id="QTA87282.1"/>
    </source>
</evidence>
<organism evidence="1 2">
    <name type="scientific">Desulfonema magnum</name>
    <dbReference type="NCBI Taxonomy" id="45655"/>
    <lineage>
        <taxon>Bacteria</taxon>
        <taxon>Pseudomonadati</taxon>
        <taxon>Thermodesulfobacteriota</taxon>
        <taxon>Desulfobacteria</taxon>
        <taxon>Desulfobacterales</taxon>
        <taxon>Desulfococcaceae</taxon>
        <taxon>Desulfonema</taxon>
    </lineage>
</organism>
<dbReference type="AlphaFoldDB" id="A0A975GN18"/>
<accession>A0A975GN18</accession>
<dbReference type="EMBL" id="CP061800">
    <property type="protein sequence ID" value="QTA87282.1"/>
    <property type="molecule type" value="Genomic_DNA"/>
</dbReference>
<keyword evidence="2" id="KW-1185">Reference proteome</keyword>